<dbReference type="Gene3D" id="1.20.1250.20">
    <property type="entry name" value="MFS general substrate transporter like domains"/>
    <property type="match status" value="2"/>
</dbReference>
<dbReference type="RefSeq" id="WP_182328022.1">
    <property type="nucleotide sequence ID" value="NZ_CP058554.1"/>
</dbReference>
<evidence type="ECO:0000256" key="5">
    <source>
        <dbReference type="ARBA" id="ARBA00023136"/>
    </source>
</evidence>
<feature type="transmembrane region" description="Helical" evidence="6">
    <location>
        <begin position="221"/>
        <end position="242"/>
    </location>
</feature>
<gene>
    <name evidence="8" type="ORF">HS961_11530</name>
</gene>
<feature type="transmembrane region" description="Helical" evidence="6">
    <location>
        <begin position="173"/>
        <end position="193"/>
    </location>
</feature>
<name>A0A7G5EHD7_9BURK</name>
<dbReference type="Proteomes" id="UP000515240">
    <property type="component" value="Chromosome"/>
</dbReference>
<keyword evidence="5 6" id="KW-0472">Membrane</keyword>
<dbReference type="KEGG" id="cpis:HS961_11530"/>
<evidence type="ECO:0000256" key="3">
    <source>
        <dbReference type="ARBA" id="ARBA00022692"/>
    </source>
</evidence>
<sequence length="413" mass="43649">MRAPLFRSFWTYENRLLLILFLAFGFVFFDRLALSFLFPFMQDELDLSPTQLGMISSALALTWAISGAIAGAWSDSRAKRKALLVASVLGFSICSALSGLVGGFISLLVFRALMGLAEGPVLPIAQSLMIQSSTPSRRGLNMGLLQGSSAGLIGAMIGPPVVIGLATHFGWRVAFYVTVIPGMLIALCIWRWVHEHPGGAPTAQAKPVPISRWALLRERNVLLCMLISCFFLTWFITIISFAPTFLIKHRGFSAADMGLVMSCLGAAWVFWGFAVPGISDRIGRKSALVIFAPIAALCPIALVYGDSAIALGVVVFFTYTGLGCFTLFMATIPAETVPPQVLTGALGLIMGAGELVGGFLAPTIAGLAADHYGFPVAMWISAGGALVAGLLAIGLKETAPLVAPKPAVAGGRP</sequence>
<dbReference type="SUPFAM" id="SSF103473">
    <property type="entry name" value="MFS general substrate transporter"/>
    <property type="match status" value="1"/>
</dbReference>
<evidence type="ECO:0000313" key="9">
    <source>
        <dbReference type="Proteomes" id="UP000515240"/>
    </source>
</evidence>
<feature type="transmembrane region" description="Helical" evidence="6">
    <location>
        <begin position="376"/>
        <end position="395"/>
    </location>
</feature>
<keyword evidence="2" id="KW-1003">Cell membrane</keyword>
<feature type="transmembrane region" description="Helical" evidence="6">
    <location>
        <begin position="142"/>
        <end position="167"/>
    </location>
</feature>
<protein>
    <submittedName>
        <fullName evidence="8">MFS transporter</fullName>
    </submittedName>
</protein>
<dbReference type="InterPro" id="IPR020846">
    <property type="entry name" value="MFS_dom"/>
</dbReference>
<evidence type="ECO:0000256" key="2">
    <source>
        <dbReference type="ARBA" id="ARBA00022475"/>
    </source>
</evidence>
<feature type="transmembrane region" description="Helical" evidence="6">
    <location>
        <begin position="254"/>
        <end position="275"/>
    </location>
</feature>
<evidence type="ECO:0000313" key="8">
    <source>
        <dbReference type="EMBL" id="QMV73412.1"/>
    </source>
</evidence>
<dbReference type="PANTHER" id="PTHR43124">
    <property type="entry name" value="PURINE EFFLUX PUMP PBUE"/>
    <property type="match status" value="1"/>
</dbReference>
<evidence type="ECO:0000256" key="6">
    <source>
        <dbReference type="SAM" id="Phobius"/>
    </source>
</evidence>
<dbReference type="PANTHER" id="PTHR43124:SF3">
    <property type="entry name" value="CHLORAMPHENICOL EFFLUX PUMP RV0191"/>
    <property type="match status" value="1"/>
</dbReference>
<dbReference type="AlphaFoldDB" id="A0A7G5EHD7"/>
<evidence type="ECO:0000256" key="4">
    <source>
        <dbReference type="ARBA" id="ARBA00022989"/>
    </source>
</evidence>
<feature type="transmembrane region" description="Helical" evidence="6">
    <location>
        <begin position="341"/>
        <end position="364"/>
    </location>
</feature>
<feature type="transmembrane region" description="Helical" evidence="6">
    <location>
        <begin position="287"/>
        <end position="304"/>
    </location>
</feature>
<accession>A0A7G5EHD7</accession>
<organism evidence="8 9">
    <name type="scientific">Comamonas piscis</name>
    <dbReference type="NCBI Taxonomy" id="1562974"/>
    <lineage>
        <taxon>Bacteria</taxon>
        <taxon>Pseudomonadati</taxon>
        <taxon>Pseudomonadota</taxon>
        <taxon>Betaproteobacteria</taxon>
        <taxon>Burkholderiales</taxon>
        <taxon>Comamonadaceae</taxon>
        <taxon>Comamonas</taxon>
    </lineage>
</organism>
<dbReference type="InterPro" id="IPR050189">
    <property type="entry name" value="MFS_Efflux_Transporters"/>
</dbReference>
<keyword evidence="3 6" id="KW-0812">Transmembrane</keyword>
<dbReference type="PROSITE" id="PS50850">
    <property type="entry name" value="MFS"/>
    <property type="match status" value="1"/>
</dbReference>
<dbReference type="InterPro" id="IPR036259">
    <property type="entry name" value="MFS_trans_sf"/>
</dbReference>
<feature type="transmembrane region" description="Helical" evidence="6">
    <location>
        <begin position="82"/>
        <end position="102"/>
    </location>
</feature>
<feature type="transmembrane region" description="Helical" evidence="6">
    <location>
        <begin position="108"/>
        <end position="130"/>
    </location>
</feature>
<evidence type="ECO:0000256" key="1">
    <source>
        <dbReference type="ARBA" id="ARBA00004651"/>
    </source>
</evidence>
<keyword evidence="9" id="KW-1185">Reference proteome</keyword>
<keyword evidence="4 6" id="KW-1133">Transmembrane helix</keyword>
<evidence type="ECO:0000259" key="7">
    <source>
        <dbReference type="PROSITE" id="PS50850"/>
    </source>
</evidence>
<feature type="transmembrane region" description="Helical" evidence="6">
    <location>
        <begin position="51"/>
        <end position="70"/>
    </location>
</feature>
<feature type="transmembrane region" description="Helical" evidence="6">
    <location>
        <begin position="310"/>
        <end position="329"/>
    </location>
</feature>
<proteinExistence type="predicted"/>
<feature type="domain" description="Major facilitator superfamily (MFS) profile" evidence="7">
    <location>
        <begin position="16"/>
        <end position="400"/>
    </location>
</feature>
<comment type="subcellular location">
    <subcellularLocation>
        <location evidence="1">Cell membrane</location>
        <topology evidence="1">Multi-pass membrane protein</topology>
    </subcellularLocation>
</comment>
<dbReference type="GO" id="GO:0022857">
    <property type="term" value="F:transmembrane transporter activity"/>
    <property type="evidence" value="ECO:0007669"/>
    <property type="project" value="InterPro"/>
</dbReference>
<dbReference type="InterPro" id="IPR011701">
    <property type="entry name" value="MFS"/>
</dbReference>
<reference evidence="8 9" key="1">
    <citation type="journal article" date="2020" name="G3 (Bethesda)">
        <title>CeMbio - The Caenorhabditis elegans Microbiome Resource.</title>
        <authorList>
            <person name="Dirksen P."/>
            <person name="Assie A."/>
            <person name="Zimmermann J."/>
            <person name="Zhang F."/>
            <person name="Tietje A.M."/>
            <person name="Marsh S.A."/>
            <person name="Felix M.A."/>
            <person name="Shapira M."/>
            <person name="Kaleta C."/>
            <person name="Schulenburg H."/>
            <person name="Samuel B."/>
        </authorList>
    </citation>
    <scope>NUCLEOTIDE SEQUENCE [LARGE SCALE GENOMIC DNA]</scope>
    <source>
        <strain evidence="8 9">BIGb0172</strain>
    </source>
</reference>
<dbReference type="EMBL" id="CP058554">
    <property type="protein sequence ID" value="QMV73412.1"/>
    <property type="molecule type" value="Genomic_DNA"/>
</dbReference>
<dbReference type="Pfam" id="PF07690">
    <property type="entry name" value="MFS_1"/>
    <property type="match status" value="1"/>
</dbReference>
<dbReference type="GO" id="GO:0005886">
    <property type="term" value="C:plasma membrane"/>
    <property type="evidence" value="ECO:0007669"/>
    <property type="project" value="UniProtKB-SubCell"/>
</dbReference>